<sequence>MHPAMYEDHLVSARISRGLSFKKSQAQSCSETAYPGMQGDLDTFGRQNLWLAESLSGLWIKNFNSKRVPVGEYFQAEVPEWDEKSCESDSKWLGTRVWPQETEVSCNSLIEREHTGSGRHDPCGCELQGSFECVRFHVSEKKIRLKLELGMAFYHWHIDKMGEEVALSWNKREQLVSYYFNVFLLRQRGQQNRSIPIDISSDDDDLEFETTTNQWTKGGEVMISGRCTGKGHAYYEDKNTAVAAIKESSKSGLHGTLVKPDKPWSGFRRLSEMRLIGFHKVRCYGVGAPDFGQFCFKCGLPGHYASELILSKLYDCDLVSYNCEDDEVKDFVGSWNRWSTIGMDRKDMDDNLFENSPFIIHPFVEGLVLYYLSLL</sequence>
<evidence type="ECO:0000313" key="2">
    <source>
        <dbReference type="Proteomes" id="UP001237642"/>
    </source>
</evidence>
<gene>
    <name evidence="1" type="ORF">POM88_033052</name>
</gene>
<dbReference type="Proteomes" id="UP001237642">
    <property type="component" value="Unassembled WGS sequence"/>
</dbReference>
<dbReference type="PANTHER" id="PTHR46872:SF10">
    <property type="entry name" value="MYB-LIKE DOMAIN-CONTAINING PROTEIN"/>
    <property type="match status" value="1"/>
</dbReference>
<dbReference type="EMBL" id="JAUIZM010000007">
    <property type="protein sequence ID" value="KAK1376859.1"/>
    <property type="molecule type" value="Genomic_DNA"/>
</dbReference>
<comment type="caution">
    <text evidence="1">The sequence shown here is derived from an EMBL/GenBank/DDBJ whole genome shotgun (WGS) entry which is preliminary data.</text>
</comment>
<reference evidence="1" key="1">
    <citation type="submission" date="2023-02" db="EMBL/GenBank/DDBJ databases">
        <title>Genome of toxic invasive species Heracleum sosnowskyi carries increased number of genes despite the absence of recent whole-genome duplications.</title>
        <authorList>
            <person name="Schelkunov M."/>
            <person name="Shtratnikova V."/>
            <person name="Makarenko M."/>
            <person name="Klepikova A."/>
            <person name="Omelchenko D."/>
            <person name="Novikova G."/>
            <person name="Obukhova E."/>
            <person name="Bogdanov V."/>
            <person name="Penin A."/>
            <person name="Logacheva M."/>
        </authorList>
    </citation>
    <scope>NUCLEOTIDE SEQUENCE</scope>
    <source>
        <strain evidence="1">Hsosn_3</strain>
        <tissue evidence="1">Leaf</tissue>
    </source>
</reference>
<accession>A0AAD8I1S4</accession>
<protein>
    <submittedName>
        <fullName evidence="1">Uncharacterized protein</fullName>
    </submittedName>
</protein>
<keyword evidence="2" id="KW-1185">Reference proteome</keyword>
<organism evidence="1 2">
    <name type="scientific">Heracleum sosnowskyi</name>
    <dbReference type="NCBI Taxonomy" id="360622"/>
    <lineage>
        <taxon>Eukaryota</taxon>
        <taxon>Viridiplantae</taxon>
        <taxon>Streptophyta</taxon>
        <taxon>Embryophyta</taxon>
        <taxon>Tracheophyta</taxon>
        <taxon>Spermatophyta</taxon>
        <taxon>Magnoliopsida</taxon>
        <taxon>eudicotyledons</taxon>
        <taxon>Gunneridae</taxon>
        <taxon>Pentapetalae</taxon>
        <taxon>asterids</taxon>
        <taxon>campanulids</taxon>
        <taxon>Apiales</taxon>
        <taxon>Apiaceae</taxon>
        <taxon>Apioideae</taxon>
        <taxon>apioid superclade</taxon>
        <taxon>Tordylieae</taxon>
        <taxon>Tordyliinae</taxon>
        <taxon>Heracleum</taxon>
    </lineage>
</organism>
<name>A0AAD8I1S4_9APIA</name>
<dbReference type="AlphaFoldDB" id="A0AAD8I1S4"/>
<evidence type="ECO:0000313" key="1">
    <source>
        <dbReference type="EMBL" id="KAK1376859.1"/>
    </source>
</evidence>
<dbReference type="PANTHER" id="PTHR46872">
    <property type="entry name" value="DNA BINDING PROTEIN"/>
    <property type="match status" value="1"/>
</dbReference>
<reference evidence="1" key="2">
    <citation type="submission" date="2023-05" db="EMBL/GenBank/DDBJ databases">
        <authorList>
            <person name="Schelkunov M.I."/>
        </authorList>
    </citation>
    <scope>NUCLEOTIDE SEQUENCE</scope>
    <source>
        <strain evidence="1">Hsosn_3</strain>
        <tissue evidence="1">Leaf</tissue>
    </source>
</reference>
<proteinExistence type="predicted"/>